<dbReference type="GO" id="GO:0006289">
    <property type="term" value="P:nucleotide-excision repair"/>
    <property type="evidence" value="ECO:0007669"/>
    <property type="project" value="TreeGrafter"/>
</dbReference>
<evidence type="ECO:0000313" key="8">
    <source>
        <dbReference type="EMBL" id="KNC99698.1"/>
    </source>
</evidence>
<keyword evidence="4" id="KW-0539">Nucleus</keyword>
<evidence type="ECO:0000259" key="6">
    <source>
        <dbReference type="Pfam" id="PF01336"/>
    </source>
</evidence>
<dbReference type="GO" id="GO:0003697">
    <property type="term" value="F:single-stranded DNA binding"/>
    <property type="evidence" value="ECO:0007669"/>
    <property type="project" value="TreeGrafter"/>
</dbReference>
<feature type="domain" description="OB" evidence="6">
    <location>
        <begin position="106"/>
        <end position="181"/>
    </location>
</feature>
<dbReference type="GO" id="GO:0035861">
    <property type="term" value="C:site of double-strand break"/>
    <property type="evidence" value="ECO:0007669"/>
    <property type="project" value="TreeGrafter"/>
</dbReference>
<dbReference type="GO" id="GO:0005662">
    <property type="term" value="C:DNA replication factor A complex"/>
    <property type="evidence" value="ECO:0007669"/>
    <property type="project" value="TreeGrafter"/>
</dbReference>
<dbReference type="GeneID" id="27688488"/>
<protein>
    <recommendedName>
        <fullName evidence="10">Replication protein A C-terminal domain-containing protein</fullName>
    </recommendedName>
</protein>
<accession>A0A0L0HFY3</accession>
<reference evidence="8 9" key="1">
    <citation type="submission" date="2009-08" db="EMBL/GenBank/DDBJ databases">
        <title>The Genome Sequence of Spizellomyces punctatus strain DAOM BR117.</title>
        <authorList>
            <consortium name="The Broad Institute Genome Sequencing Platform"/>
            <person name="Russ C."/>
            <person name="Cuomo C."/>
            <person name="Shea T."/>
            <person name="Young S.K."/>
            <person name="Zeng Q."/>
            <person name="Koehrsen M."/>
            <person name="Haas B."/>
            <person name="Borodovsky M."/>
            <person name="Guigo R."/>
            <person name="Alvarado L."/>
            <person name="Berlin A."/>
            <person name="Bochicchio J."/>
            <person name="Borenstein D."/>
            <person name="Chapman S."/>
            <person name="Chen Z."/>
            <person name="Engels R."/>
            <person name="Freedman E."/>
            <person name="Gellesch M."/>
            <person name="Goldberg J."/>
            <person name="Griggs A."/>
            <person name="Gujja S."/>
            <person name="Heiman D."/>
            <person name="Hepburn T."/>
            <person name="Howarth C."/>
            <person name="Jen D."/>
            <person name="Larson L."/>
            <person name="Lewis B."/>
            <person name="Mehta T."/>
            <person name="Park D."/>
            <person name="Pearson M."/>
            <person name="Roberts A."/>
            <person name="Saif S."/>
            <person name="Shenoy N."/>
            <person name="Sisk P."/>
            <person name="Stolte C."/>
            <person name="Sykes S."/>
            <person name="Thomson T."/>
            <person name="Walk T."/>
            <person name="White J."/>
            <person name="Yandava C."/>
            <person name="Burger G."/>
            <person name="Gray M.W."/>
            <person name="Holland P.W.H."/>
            <person name="King N."/>
            <person name="Lang F.B.F."/>
            <person name="Roger A.J."/>
            <person name="Ruiz-Trillo I."/>
            <person name="Lander E."/>
            <person name="Nusbaum C."/>
        </authorList>
    </citation>
    <scope>NUCLEOTIDE SEQUENCE [LARGE SCALE GENOMIC DNA]</scope>
    <source>
        <strain evidence="8 9">DAOM BR117</strain>
    </source>
</reference>
<dbReference type="Gene3D" id="2.40.50.140">
    <property type="entry name" value="Nucleic acid-binding proteins"/>
    <property type="match status" value="1"/>
</dbReference>
<dbReference type="OMA" id="TFHFIDC"/>
<organism evidence="8 9">
    <name type="scientific">Spizellomyces punctatus (strain DAOM BR117)</name>
    <dbReference type="NCBI Taxonomy" id="645134"/>
    <lineage>
        <taxon>Eukaryota</taxon>
        <taxon>Fungi</taxon>
        <taxon>Fungi incertae sedis</taxon>
        <taxon>Chytridiomycota</taxon>
        <taxon>Chytridiomycota incertae sedis</taxon>
        <taxon>Chytridiomycetes</taxon>
        <taxon>Spizellomycetales</taxon>
        <taxon>Spizellomycetaceae</taxon>
        <taxon>Spizellomyces</taxon>
    </lineage>
</organism>
<evidence type="ECO:0000313" key="9">
    <source>
        <dbReference type="Proteomes" id="UP000053201"/>
    </source>
</evidence>
<dbReference type="GO" id="GO:0000781">
    <property type="term" value="C:chromosome, telomeric region"/>
    <property type="evidence" value="ECO:0007669"/>
    <property type="project" value="TreeGrafter"/>
</dbReference>
<dbReference type="FunFam" id="1.10.10.10:FF:000168">
    <property type="entry name" value="Replication protein A 32 kDa subunit"/>
    <property type="match status" value="1"/>
</dbReference>
<dbReference type="Pfam" id="PF01336">
    <property type="entry name" value="tRNA_anti-codon"/>
    <property type="match status" value="1"/>
</dbReference>
<dbReference type="EMBL" id="KQ257457">
    <property type="protein sequence ID" value="KNC99698.1"/>
    <property type="molecule type" value="Genomic_DNA"/>
</dbReference>
<dbReference type="RefSeq" id="XP_016607738.1">
    <property type="nucleotide sequence ID" value="XM_016753312.1"/>
</dbReference>
<comment type="subcellular location">
    <subcellularLocation>
        <location evidence="1">Nucleus</location>
    </subcellularLocation>
</comment>
<feature type="region of interest" description="Disordered" evidence="5">
    <location>
        <begin position="45"/>
        <end position="76"/>
    </location>
</feature>
<evidence type="ECO:0000256" key="1">
    <source>
        <dbReference type="ARBA" id="ARBA00004123"/>
    </source>
</evidence>
<dbReference type="SUPFAM" id="SSF50249">
    <property type="entry name" value="Nucleic acid-binding proteins"/>
    <property type="match status" value="1"/>
</dbReference>
<dbReference type="PANTHER" id="PTHR13989">
    <property type="entry name" value="REPLICATION PROTEIN A-RELATED"/>
    <property type="match status" value="1"/>
</dbReference>
<dbReference type="FunCoup" id="A0A0L0HFY3">
    <property type="interactions" value="485"/>
</dbReference>
<evidence type="ECO:0000256" key="2">
    <source>
        <dbReference type="ARBA" id="ARBA00007815"/>
    </source>
</evidence>
<dbReference type="Gene3D" id="1.10.10.10">
    <property type="entry name" value="Winged helix-like DNA-binding domain superfamily/Winged helix DNA-binding domain"/>
    <property type="match status" value="1"/>
</dbReference>
<dbReference type="Proteomes" id="UP000053201">
    <property type="component" value="Unassembled WGS sequence"/>
</dbReference>
<dbReference type="GO" id="GO:0000724">
    <property type="term" value="P:double-strand break repair via homologous recombination"/>
    <property type="evidence" value="ECO:0007669"/>
    <property type="project" value="TreeGrafter"/>
</dbReference>
<dbReference type="InterPro" id="IPR036388">
    <property type="entry name" value="WH-like_DNA-bd_sf"/>
</dbReference>
<feature type="domain" description="Replication protein A C-terminal" evidence="7">
    <location>
        <begin position="200"/>
        <end position="313"/>
    </location>
</feature>
<evidence type="ECO:0008006" key="10">
    <source>
        <dbReference type="Google" id="ProtNLM"/>
    </source>
</evidence>
<dbReference type="VEuPathDB" id="FungiDB:SPPG_05079"/>
<keyword evidence="9" id="KW-1185">Reference proteome</keyword>
<evidence type="ECO:0000256" key="3">
    <source>
        <dbReference type="ARBA" id="ARBA00023125"/>
    </source>
</evidence>
<dbReference type="AlphaFoldDB" id="A0A0L0HFY3"/>
<proteinExistence type="inferred from homology"/>
<comment type="similarity">
    <text evidence="2">Belongs to the replication factor A protein 2 family.</text>
</comment>
<sequence>MAGGGYSGYAGFGGYGGPTGGSGGYSGYSGFTGANNNEVGGAGGGGFLSPGFGGSQGGDSPSGGRGKRSGGGTQAIRPVTLKQLLDAKQTYNDGPFTLDNEEVSQITFIGRINSMNQQSTHTNYLIDDGTSTMEVKKWLDQNDSDFETERTDSFNEGSYVRITGHLRVFNSKRNITAFHIRAVDSADEIAFHNLQTIFVHLYLTKGPLRTSDSSSMGNMHLNGVPNPAYAQSSYAPQQVNYANGMPVTGSGSGYTPLHNSIIGVVKQYQATQDGAPIHAVAQRLRGAGSESEIRDAMLWLCNEGHLYSTVDEEHFKTTTDS</sequence>
<keyword evidence="3" id="KW-0238">DNA-binding</keyword>
<dbReference type="InterPro" id="IPR004365">
    <property type="entry name" value="NA-bd_OB_tRNA"/>
</dbReference>
<evidence type="ECO:0000259" key="7">
    <source>
        <dbReference type="Pfam" id="PF08784"/>
    </source>
</evidence>
<dbReference type="InterPro" id="IPR012340">
    <property type="entry name" value="NA-bd_OB-fold"/>
</dbReference>
<dbReference type="InterPro" id="IPR036390">
    <property type="entry name" value="WH_DNA-bd_sf"/>
</dbReference>
<name>A0A0L0HFY3_SPIPD</name>
<gene>
    <name evidence="8" type="ORF">SPPG_05079</name>
</gene>
<dbReference type="Pfam" id="PF08784">
    <property type="entry name" value="RPA_C"/>
    <property type="match status" value="1"/>
</dbReference>
<dbReference type="GO" id="GO:0006260">
    <property type="term" value="P:DNA replication"/>
    <property type="evidence" value="ECO:0007669"/>
    <property type="project" value="TreeGrafter"/>
</dbReference>
<dbReference type="eggNOG" id="KOG3108">
    <property type="taxonomic scope" value="Eukaryota"/>
</dbReference>
<evidence type="ECO:0000256" key="5">
    <source>
        <dbReference type="SAM" id="MobiDB-lite"/>
    </source>
</evidence>
<evidence type="ECO:0000256" key="4">
    <source>
        <dbReference type="ARBA" id="ARBA00023242"/>
    </source>
</evidence>
<dbReference type="InterPro" id="IPR040260">
    <property type="entry name" value="RFA2-like"/>
</dbReference>
<dbReference type="PANTHER" id="PTHR13989:SF16">
    <property type="entry name" value="REPLICATION PROTEIN A2"/>
    <property type="match status" value="1"/>
</dbReference>
<dbReference type="SUPFAM" id="SSF46785">
    <property type="entry name" value="Winged helix' DNA-binding domain"/>
    <property type="match status" value="1"/>
</dbReference>
<dbReference type="STRING" id="645134.A0A0L0HFY3"/>
<dbReference type="CDD" id="cd04478">
    <property type="entry name" value="RPA2_DBD_D"/>
    <property type="match status" value="1"/>
</dbReference>
<dbReference type="InterPro" id="IPR014892">
    <property type="entry name" value="RPA_C"/>
</dbReference>
<feature type="compositionally biased region" description="Gly residues" evidence="5">
    <location>
        <begin position="45"/>
        <end position="73"/>
    </location>
</feature>
<dbReference type="OrthoDB" id="25571at2759"/>
<dbReference type="InParanoid" id="A0A0L0HFY3"/>